<dbReference type="PANTHER" id="PTHR30537:SF74">
    <property type="entry name" value="HTH-TYPE TRANSCRIPTIONAL REGULATOR TRPI"/>
    <property type="match status" value="1"/>
</dbReference>
<dbReference type="Proteomes" id="UP001152604">
    <property type="component" value="Unassembled WGS sequence"/>
</dbReference>
<protein>
    <submittedName>
        <fullName evidence="3">Glycine cleavage system transcriptional activator GcvA</fullName>
    </submittedName>
</protein>
<comment type="caution">
    <text evidence="3">The sequence shown here is derived from an EMBL/GenBank/DDBJ whole genome shotgun (WGS) entry which is preliminary data.</text>
</comment>
<evidence type="ECO:0000256" key="1">
    <source>
        <dbReference type="ARBA" id="ARBA00009437"/>
    </source>
</evidence>
<dbReference type="PANTHER" id="PTHR30537">
    <property type="entry name" value="HTH-TYPE TRANSCRIPTIONAL REGULATOR"/>
    <property type="match status" value="1"/>
</dbReference>
<dbReference type="SUPFAM" id="SSF46785">
    <property type="entry name" value="Winged helix' DNA-binding domain"/>
    <property type="match status" value="1"/>
</dbReference>
<organism evidence="3 4">
    <name type="scientific">Mesorhizobium ventifaucium</name>
    <dbReference type="NCBI Taxonomy" id="666020"/>
    <lineage>
        <taxon>Bacteria</taxon>
        <taxon>Pseudomonadati</taxon>
        <taxon>Pseudomonadota</taxon>
        <taxon>Alphaproteobacteria</taxon>
        <taxon>Hyphomicrobiales</taxon>
        <taxon>Phyllobacteriaceae</taxon>
        <taxon>Mesorhizobium</taxon>
    </lineage>
</organism>
<evidence type="ECO:0000313" key="4">
    <source>
        <dbReference type="Proteomes" id="UP001152604"/>
    </source>
</evidence>
<feature type="domain" description="HTH lysR-type" evidence="2">
    <location>
        <begin position="9"/>
        <end position="66"/>
    </location>
</feature>
<dbReference type="InterPro" id="IPR058163">
    <property type="entry name" value="LysR-type_TF_proteobact-type"/>
</dbReference>
<proteinExistence type="inferred from homology"/>
<dbReference type="InterPro" id="IPR000847">
    <property type="entry name" value="LysR_HTH_N"/>
</dbReference>
<dbReference type="InterPro" id="IPR036388">
    <property type="entry name" value="WH-like_DNA-bd_sf"/>
</dbReference>
<evidence type="ECO:0000259" key="2">
    <source>
        <dbReference type="PROSITE" id="PS50931"/>
    </source>
</evidence>
<dbReference type="PROSITE" id="PS50931">
    <property type="entry name" value="HTH_LYSR"/>
    <property type="match status" value="1"/>
</dbReference>
<dbReference type="EMBL" id="CAKXZS010000036">
    <property type="protein sequence ID" value="CAH2405926.1"/>
    <property type="molecule type" value="Genomic_DNA"/>
</dbReference>
<dbReference type="InterPro" id="IPR036390">
    <property type="entry name" value="WH_DNA-bd_sf"/>
</dbReference>
<dbReference type="Pfam" id="PF00126">
    <property type="entry name" value="HTH_1"/>
    <property type="match status" value="1"/>
</dbReference>
<dbReference type="Gene3D" id="1.10.10.10">
    <property type="entry name" value="Winged helix-like DNA-binding domain superfamily/Winged helix DNA-binding domain"/>
    <property type="match status" value="1"/>
</dbReference>
<gene>
    <name evidence="3" type="ORF">MES4922_410034</name>
</gene>
<accession>A0ABN8K6R0</accession>
<name>A0ABN8K6R0_9HYPH</name>
<reference evidence="3" key="1">
    <citation type="submission" date="2022-03" db="EMBL/GenBank/DDBJ databases">
        <authorList>
            <person name="Brunel B."/>
        </authorList>
    </citation>
    <scope>NUCLEOTIDE SEQUENCE</scope>
    <source>
        <strain evidence="3">STM4922sample</strain>
    </source>
</reference>
<keyword evidence="4" id="KW-1185">Reference proteome</keyword>
<sequence length="107" mass="11663">MVPQYYDLPSLTALTAFEASARHLSFKLAASELGMRSGEISRQIKAIENDLGVPLFVRRGTDLMLTSAGQDIYSVLASSLLKASDVVRAIKRDRCRHAASDDAFTST</sequence>
<dbReference type="RefSeq" id="WP_254027393.1">
    <property type="nucleotide sequence ID" value="NZ_CAKXZS010000036.1"/>
</dbReference>
<evidence type="ECO:0000313" key="3">
    <source>
        <dbReference type="EMBL" id="CAH2405926.1"/>
    </source>
</evidence>
<comment type="similarity">
    <text evidence="1">Belongs to the LysR transcriptional regulatory family.</text>
</comment>